<dbReference type="InterPro" id="IPR004107">
    <property type="entry name" value="Integrase_SAM-like_N"/>
</dbReference>
<evidence type="ECO:0000313" key="6">
    <source>
        <dbReference type="Proteomes" id="UP001321825"/>
    </source>
</evidence>
<feature type="domain" description="Core-binding (CB)" evidence="4">
    <location>
        <begin position="1"/>
        <end position="85"/>
    </location>
</feature>
<evidence type="ECO:0000256" key="1">
    <source>
        <dbReference type="ARBA" id="ARBA00022908"/>
    </source>
</evidence>
<dbReference type="GO" id="GO:0003677">
    <property type="term" value="F:DNA binding"/>
    <property type="evidence" value="ECO:0007669"/>
    <property type="project" value="UniProtKB-UniRule"/>
</dbReference>
<keyword evidence="6" id="KW-1185">Reference proteome</keyword>
<keyword evidence="1" id="KW-0229">DNA integration</keyword>
<protein>
    <submittedName>
        <fullName evidence="5">Transposase</fullName>
    </submittedName>
</protein>
<dbReference type="Gene3D" id="1.10.150.130">
    <property type="match status" value="1"/>
</dbReference>
<dbReference type="GO" id="GO:0015074">
    <property type="term" value="P:DNA integration"/>
    <property type="evidence" value="ECO:0007669"/>
    <property type="project" value="UniProtKB-KW"/>
</dbReference>
<dbReference type="PROSITE" id="PS51900">
    <property type="entry name" value="CB"/>
    <property type="match status" value="1"/>
</dbReference>
<evidence type="ECO:0000256" key="2">
    <source>
        <dbReference type="ARBA" id="ARBA00023125"/>
    </source>
</evidence>
<dbReference type="Pfam" id="PF13495">
    <property type="entry name" value="Phage_int_SAM_4"/>
    <property type="match status" value="1"/>
</dbReference>
<evidence type="ECO:0000256" key="3">
    <source>
        <dbReference type="PROSITE-ProRule" id="PRU01248"/>
    </source>
</evidence>
<proteinExistence type="predicted"/>
<reference evidence="6" key="1">
    <citation type="journal article" date="2024" name="Int. J. Syst. Evol. Microbiol.">
        <title>Methylomarinovum tepidoasis sp. nov., a moderately thermophilic methanotroph of the family Methylothermaceae isolated from a deep-sea hydrothermal field.</title>
        <authorList>
            <person name="Hirayama H."/>
            <person name="Takaki Y."/>
            <person name="Abe M."/>
            <person name="Miyazaki M."/>
            <person name="Uematsu K."/>
            <person name="Matsui Y."/>
            <person name="Takai K."/>
        </authorList>
    </citation>
    <scope>NUCLEOTIDE SEQUENCE [LARGE SCALE GENOMIC DNA]</scope>
    <source>
        <strain evidence="6">IT-9</strain>
    </source>
</reference>
<accession>A0AAU9C186</accession>
<keyword evidence="2 3" id="KW-0238">DNA-binding</keyword>
<dbReference type="KEGG" id="mcau:MIT9_P0422"/>
<gene>
    <name evidence="5" type="ORF">MIT9_P0422</name>
</gene>
<sequence length="113" mass="13084">MTDKPKLLNQVRMKIRQRHYSIRTEQAWVDWIRRFIVFHGKRHPTEMGSAEVEAFLTHLAVDRNAAAATQNQAFSALLFLYREVLGKGFCDVLSSEHHCLPLSDYHAHDFGFG</sequence>
<dbReference type="Proteomes" id="UP001321825">
    <property type="component" value="Chromosome"/>
</dbReference>
<dbReference type="RefSeq" id="WP_317705794.1">
    <property type="nucleotide sequence ID" value="NZ_AP024714.1"/>
</dbReference>
<dbReference type="AlphaFoldDB" id="A0AAU9C186"/>
<evidence type="ECO:0000313" key="5">
    <source>
        <dbReference type="EMBL" id="BCX80844.1"/>
    </source>
</evidence>
<dbReference type="EMBL" id="AP024714">
    <property type="protein sequence ID" value="BCX80844.1"/>
    <property type="molecule type" value="Genomic_DNA"/>
</dbReference>
<evidence type="ECO:0000259" key="4">
    <source>
        <dbReference type="PROSITE" id="PS51900"/>
    </source>
</evidence>
<name>A0AAU9C186_9GAMM</name>
<dbReference type="InterPro" id="IPR010998">
    <property type="entry name" value="Integrase_recombinase_N"/>
</dbReference>
<organism evidence="5 6">
    <name type="scientific">Methylomarinovum caldicuralii</name>
    <dbReference type="NCBI Taxonomy" id="438856"/>
    <lineage>
        <taxon>Bacteria</taxon>
        <taxon>Pseudomonadati</taxon>
        <taxon>Pseudomonadota</taxon>
        <taxon>Gammaproteobacteria</taxon>
        <taxon>Methylococcales</taxon>
        <taxon>Methylothermaceae</taxon>
        <taxon>Methylomarinovum</taxon>
    </lineage>
</organism>
<dbReference type="InterPro" id="IPR044068">
    <property type="entry name" value="CB"/>
</dbReference>